<dbReference type="InterPro" id="IPR013321">
    <property type="entry name" value="Arc_rbn_hlx_hlx"/>
</dbReference>
<dbReference type="GO" id="GO:0006355">
    <property type="term" value="P:regulation of DNA-templated transcription"/>
    <property type="evidence" value="ECO:0007669"/>
    <property type="project" value="InterPro"/>
</dbReference>
<evidence type="ECO:0000313" key="2">
    <source>
        <dbReference type="EMBL" id="SOC53972.1"/>
    </source>
</evidence>
<proteinExistence type="predicted"/>
<feature type="region of interest" description="Disordered" evidence="1">
    <location>
        <begin position="53"/>
        <end position="92"/>
    </location>
</feature>
<dbReference type="AlphaFoldDB" id="A0A285VIR5"/>
<organism evidence="2 3">
    <name type="scientific">Ornithinimicrobium cerasi</name>
    <dbReference type="NCBI Taxonomy" id="2248773"/>
    <lineage>
        <taxon>Bacteria</taxon>
        <taxon>Bacillati</taxon>
        <taxon>Actinomycetota</taxon>
        <taxon>Actinomycetes</taxon>
        <taxon>Micrococcales</taxon>
        <taxon>Ornithinimicrobiaceae</taxon>
        <taxon>Ornithinimicrobium</taxon>
    </lineage>
</organism>
<evidence type="ECO:0000256" key="1">
    <source>
        <dbReference type="SAM" id="MobiDB-lite"/>
    </source>
</evidence>
<dbReference type="InterPro" id="IPR010985">
    <property type="entry name" value="Ribbon_hlx_hlx"/>
</dbReference>
<feature type="compositionally biased region" description="Low complexity" evidence="1">
    <location>
        <begin position="58"/>
        <end position="67"/>
    </location>
</feature>
<name>A0A285VIR5_9MICO</name>
<accession>A0A285VIR5</accession>
<dbReference type="Proteomes" id="UP000219688">
    <property type="component" value="Unassembled WGS sequence"/>
</dbReference>
<sequence>MVEDSAEGPSRAAARKAVLLRLDPAVHAALQRWAADELRSVNAQVELLLRDALRSAGRLPRSTGPLPRRGRPRTSDPSGGAVAADGSEESGT</sequence>
<dbReference type="RefSeq" id="WP_097187318.1">
    <property type="nucleotide sequence ID" value="NZ_OBQK01000002.1"/>
</dbReference>
<evidence type="ECO:0008006" key="4">
    <source>
        <dbReference type="Google" id="ProtNLM"/>
    </source>
</evidence>
<dbReference type="SUPFAM" id="SSF47598">
    <property type="entry name" value="Ribbon-helix-helix"/>
    <property type="match status" value="1"/>
</dbReference>
<gene>
    <name evidence="2" type="ORF">SAMN05421879_102291</name>
</gene>
<evidence type="ECO:0000313" key="3">
    <source>
        <dbReference type="Proteomes" id="UP000219688"/>
    </source>
</evidence>
<dbReference type="EMBL" id="OBQK01000002">
    <property type="protein sequence ID" value="SOC53972.1"/>
    <property type="molecule type" value="Genomic_DNA"/>
</dbReference>
<protein>
    <recommendedName>
        <fullName evidence="4">Toxin-antitoxin system HicB family antitoxin</fullName>
    </recommendedName>
</protein>
<reference evidence="3" key="1">
    <citation type="submission" date="2017-08" db="EMBL/GenBank/DDBJ databases">
        <authorList>
            <person name="Varghese N."/>
            <person name="Submissions S."/>
        </authorList>
    </citation>
    <scope>NUCLEOTIDE SEQUENCE [LARGE SCALE GENOMIC DNA]</scope>
    <source>
        <strain evidence="3">USBA17B2</strain>
    </source>
</reference>
<keyword evidence="3" id="KW-1185">Reference proteome</keyword>
<dbReference type="Gene3D" id="1.10.1220.10">
    <property type="entry name" value="Met repressor-like"/>
    <property type="match status" value="1"/>
</dbReference>